<evidence type="ECO:0000256" key="2">
    <source>
        <dbReference type="ARBA" id="ARBA00022692"/>
    </source>
</evidence>
<reference evidence="9 10" key="1">
    <citation type="submission" date="2019-02" db="EMBL/GenBank/DDBJ databases">
        <title>Deep-cultivation of Planctomycetes and their phenomic and genomic characterization uncovers novel biology.</title>
        <authorList>
            <person name="Wiegand S."/>
            <person name="Jogler M."/>
            <person name="Boedeker C."/>
            <person name="Pinto D."/>
            <person name="Vollmers J."/>
            <person name="Rivas-Marin E."/>
            <person name="Kohn T."/>
            <person name="Peeters S.H."/>
            <person name="Heuer A."/>
            <person name="Rast P."/>
            <person name="Oberbeckmann S."/>
            <person name="Bunk B."/>
            <person name="Jeske O."/>
            <person name="Meyerdierks A."/>
            <person name="Storesund J.E."/>
            <person name="Kallscheuer N."/>
            <person name="Luecker S."/>
            <person name="Lage O.M."/>
            <person name="Pohl T."/>
            <person name="Merkel B.J."/>
            <person name="Hornburger P."/>
            <person name="Mueller R.-W."/>
            <person name="Bruemmer F."/>
            <person name="Labrenz M."/>
            <person name="Spormann A.M."/>
            <person name="Op Den Camp H."/>
            <person name="Overmann J."/>
            <person name="Amann R."/>
            <person name="Jetten M.S.M."/>
            <person name="Mascher T."/>
            <person name="Medema M.H."/>
            <person name="Devos D.P."/>
            <person name="Kaster A.-K."/>
            <person name="Ovreas L."/>
            <person name="Rohde M."/>
            <person name="Galperin M.Y."/>
            <person name="Jogler C."/>
        </authorList>
    </citation>
    <scope>NUCLEOTIDE SEQUENCE [LARGE SCALE GENOMIC DNA]</scope>
    <source>
        <strain evidence="9 10">Q31b</strain>
    </source>
</reference>
<dbReference type="OrthoDB" id="9813074at2"/>
<keyword evidence="10" id="KW-1185">Reference proteome</keyword>
<feature type="compositionally biased region" description="Basic and acidic residues" evidence="5">
    <location>
        <begin position="268"/>
        <end position="282"/>
    </location>
</feature>
<keyword evidence="3 6" id="KW-1133">Transmembrane helix</keyword>
<dbReference type="InterPro" id="IPR046483">
    <property type="entry name" value="DUF6576"/>
</dbReference>
<sequence length="291" mass="33383">MGLHDRDYGRRDTRTPWDRIENPRSMTITLIVINVVVFVVNMIFRDQLTSWLAADGSTLYQPWLWWKWLTYGFTHDPLNINHILFNMIGLFFFGRIVEQRLGQQEFLKFYLLAILAGGIIGSLGFLLMNSPGGSVIGASGAVVATVILFACYYPNSEVYLMFVLPVKAWVLATFFVVADFAGALGIMSLTGANTAFTVHLAGAGFALAYYFGNWSFRRLDFDVLTDLPHQMRQRSRRMKLKVHDPDRKLRAESEEADRILAKIHASGEDSLTRSERKTLERYSRRKREQRR</sequence>
<dbReference type="GO" id="GO:0016020">
    <property type="term" value="C:membrane"/>
    <property type="evidence" value="ECO:0007669"/>
    <property type="project" value="UniProtKB-SubCell"/>
</dbReference>
<keyword evidence="9" id="KW-0378">Hydrolase</keyword>
<feature type="transmembrane region" description="Helical" evidence="6">
    <location>
        <begin position="109"/>
        <end position="128"/>
    </location>
</feature>
<dbReference type="PANTHER" id="PTHR43066">
    <property type="entry name" value="RHOMBOID-RELATED PROTEIN"/>
    <property type="match status" value="1"/>
</dbReference>
<gene>
    <name evidence="9" type="primary">glpG_1</name>
    <name evidence="9" type="ORF">Q31b_03460</name>
</gene>
<feature type="domain" description="DUF6576" evidence="8">
    <location>
        <begin position="252"/>
        <end position="285"/>
    </location>
</feature>
<protein>
    <submittedName>
        <fullName evidence="9">Rhomboid protease GlpG</fullName>
        <ecNumber evidence="9">3.4.21.105</ecNumber>
    </submittedName>
</protein>
<dbReference type="Pfam" id="PF01694">
    <property type="entry name" value="Rhomboid"/>
    <property type="match status" value="1"/>
</dbReference>
<dbReference type="RefSeq" id="WP_146597925.1">
    <property type="nucleotide sequence ID" value="NZ_SJPY01000001.1"/>
</dbReference>
<keyword evidence="2 6" id="KW-0812">Transmembrane</keyword>
<feature type="transmembrane region" description="Helical" evidence="6">
    <location>
        <begin position="192"/>
        <end position="211"/>
    </location>
</feature>
<dbReference type="EC" id="3.4.21.105" evidence="9"/>
<dbReference type="SUPFAM" id="SSF144091">
    <property type="entry name" value="Rhomboid-like"/>
    <property type="match status" value="1"/>
</dbReference>
<feature type="domain" description="Peptidase S54 rhomboid" evidence="7">
    <location>
        <begin position="64"/>
        <end position="211"/>
    </location>
</feature>
<dbReference type="GO" id="GO:0004252">
    <property type="term" value="F:serine-type endopeptidase activity"/>
    <property type="evidence" value="ECO:0007669"/>
    <property type="project" value="InterPro"/>
</dbReference>
<evidence type="ECO:0000259" key="8">
    <source>
        <dbReference type="Pfam" id="PF20216"/>
    </source>
</evidence>
<accession>A0A5C6E9H3</accession>
<comment type="subcellular location">
    <subcellularLocation>
        <location evidence="1">Membrane</location>
        <topology evidence="1">Multi-pass membrane protein</topology>
    </subcellularLocation>
</comment>
<dbReference type="Pfam" id="PF20216">
    <property type="entry name" value="DUF6576"/>
    <property type="match status" value="1"/>
</dbReference>
<evidence type="ECO:0000256" key="1">
    <source>
        <dbReference type="ARBA" id="ARBA00004141"/>
    </source>
</evidence>
<evidence type="ECO:0000256" key="5">
    <source>
        <dbReference type="SAM" id="MobiDB-lite"/>
    </source>
</evidence>
<feature type="transmembrane region" description="Helical" evidence="6">
    <location>
        <begin position="26"/>
        <end position="44"/>
    </location>
</feature>
<proteinExistence type="predicted"/>
<evidence type="ECO:0000256" key="6">
    <source>
        <dbReference type="SAM" id="Phobius"/>
    </source>
</evidence>
<dbReference type="InterPro" id="IPR035952">
    <property type="entry name" value="Rhomboid-like_sf"/>
</dbReference>
<evidence type="ECO:0000256" key="4">
    <source>
        <dbReference type="ARBA" id="ARBA00023136"/>
    </source>
</evidence>
<evidence type="ECO:0000259" key="7">
    <source>
        <dbReference type="Pfam" id="PF01694"/>
    </source>
</evidence>
<dbReference type="InterPro" id="IPR022764">
    <property type="entry name" value="Peptidase_S54_rhomboid_dom"/>
</dbReference>
<dbReference type="Gene3D" id="1.20.1540.10">
    <property type="entry name" value="Rhomboid-like"/>
    <property type="match status" value="1"/>
</dbReference>
<evidence type="ECO:0000313" key="10">
    <source>
        <dbReference type="Proteomes" id="UP000315471"/>
    </source>
</evidence>
<feature type="region of interest" description="Disordered" evidence="5">
    <location>
        <begin position="268"/>
        <end position="291"/>
    </location>
</feature>
<dbReference type="EMBL" id="SJPY01000001">
    <property type="protein sequence ID" value="TWU45175.1"/>
    <property type="molecule type" value="Genomic_DNA"/>
</dbReference>
<evidence type="ECO:0000313" key="9">
    <source>
        <dbReference type="EMBL" id="TWU45175.1"/>
    </source>
</evidence>
<dbReference type="AlphaFoldDB" id="A0A5C6E9H3"/>
<dbReference type="PANTHER" id="PTHR43066:SF11">
    <property type="entry name" value="PEPTIDASE S54 RHOMBOID DOMAIN-CONTAINING PROTEIN"/>
    <property type="match status" value="1"/>
</dbReference>
<keyword evidence="9" id="KW-0645">Protease</keyword>
<feature type="transmembrane region" description="Helical" evidence="6">
    <location>
        <begin position="134"/>
        <end position="154"/>
    </location>
</feature>
<dbReference type="Proteomes" id="UP000315471">
    <property type="component" value="Unassembled WGS sequence"/>
</dbReference>
<organism evidence="9 10">
    <name type="scientific">Novipirellula aureliae</name>
    <dbReference type="NCBI Taxonomy" id="2527966"/>
    <lineage>
        <taxon>Bacteria</taxon>
        <taxon>Pseudomonadati</taxon>
        <taxon>Planctomycetota</taxon>
        <taxon>Planctomycetia</taxon>
        <taxon>Pirellulales</taxon>
        <taxon>Pirellulaceae</taxon>
        <taxon>Novipirellula</taxon>
    </lineage>
</organism>
<dbReference type="GO" id="GO:0006508">
    <property type="term" value="P:proteolysis"/>
    <property type="evidence" value="ECO:0007669"/>
    <property type="project" value="UniProtKB-KW"/>
</dbReference>
<name>A0A5C6E9H3_9BACT</name>
<evidence type="ECO:0000256" key="3">
    <source>
        <dbReference type="ARBA" id="ARBA00022989"/>
    </source>
</evidence>
<keyword evidence="4 6" id="KW-0472">Membrane</keyword>
<feature type="transmembrane region" description="Helical" evidence="6">
    <location>
        <begin position="78"/>
        <end position="97"/>
    </location>
</feature>
<comment type="caution">
    <text evidence="9">The sequence shown here is derived from an EMBL/GenBank/DDBJ whole genome shotgun (WGS) entry which is preliminary data.</text>
</comment>
<feature type="transmembrane region" description="Helical" evidence="6">
    <location>
        <begin position="166"/>
        <end position="186"/>
    </location>
</feature>